<feature type="compositionally biased region" description="Low complexity" evidence="2">
    <location>
        <begin position="553"/>
        <end position="566"/>
    </location>
</feature>
<comment type="caution">
    <text evidence="3">The sequence shown here is derived from an EMBL/GenBank/DDBJ whole genome shotgun (WGS) entry which is preliminary data.</text>
</comment>
<gene>
    <name evidence="3" type="ORF">CBR_g51300</name>
</gene>
<feature type="compositionally biased region" description="Low complexity" evidence="2">
    <location>
        <begin position="583"/>
        <end position="596"/>
    </location>
</feature>
<feature type="region of interest" description="Disordered" evidence="2">
    <location>
        <begin position="1"/>
        <end position="32"/>
    </location>
</feature>
<feature type="region of interest" description="Disordered" evidence="2">
    <location>
        <begin position="443"/>
        <end position="469"/>
    </location>
</feature>
<dbReference type="Proteomes" id="UP000265515">
    <property type="component" value="Unassembled WGS sequence"/>
</dbReference>
<feature type="compositionally biased region" description="Basic and acidic residues" evidence="2">
    <location>
        <begin position="610"/>
        <end position="629"/>
    </location>
</feature>
<dbReference type="EMBL" id="BFEA01000842">
    <property type="protein sequence ID" value="GBG90793.1"/>
    <property type="molecule type" value="Genomic_DNA"/>
</dbReference>
<evidence type="ECO:0000313" key="3">
    <source>
        <dbReference type="EMBL" id="GBG90793.1"/>
    </source>
</evidence>
<accession>A0A388M8H2</accession>
<keyword evidence="4" id="KW-1185">Reference proteome</keyword>
<proteinExistence type="predicted"/>
<feature type="region of interest" description="Disordered" evidence="2">
    <location>
        <begin position="484"/>
        <end position="678"/>
    </location>
</feature>
<feature type="coiled-coil region" evidence="1">
    <location>
        <begin position="698"/>
        <end position="725"/>
    </location>
</feature>
<feature type="region of interest" description="Disordered" evidence="2">
    <location>
        <begin position="73"/>
        <end position="98"/>
    </location>
</feature>
<evidence type="ECO:0000313" key="4">
    <source>
        <dbReference type="Proteomes" id="UP000265515"/>
    </source>
</evidence>
<dbReference type="AlphaFoldDB" id="A0A388M8H2"/>
<dbReference type="Gramene" id="GBG90793">
    <property type="protein sequence ID" value="GBG90793"/>
    <property type="gene ID" value="CBR_g51300"/>
</dbReference>
<evidence type="ECO:0000256" key="2">
    <source>
        <dbReference type="SAM" id="MobiDB-lite"/>
    </source>
</evidence>
<sequence>MDAGLKMSSLEGRVPPSKLARAGTSPWSVSTASKDPVISLEAGDKRPEELVRLMDAAARVKLAASRILEKTKADAMSEYVSDEEKKPEDEEESRPRHHYPAFNPPAVFPIVITCNSCGACRPLYPPLSHSIWQKGSTEAKDFESSGSGKGSPRHVAAASFDTTSSQLSADGKGSDFNGAAGGGIGGLGGGVGTTAAAGGGGVNGGWHMEDMAQALIQQLQQRDGSLPFGSFVPARPSDVFRDGRGDGIQRTRSVSISPERSGGEIGPWPNTGWRANSIAAVLPRPPSGGSAPASASASNSTFASASASASAPASALASACTSTSALGFTEPLASAEASPSTTTAAAHPLKGCADRASRAAERSGLALPSGCPLRSLDMVSVQQAEDTTAPKEKQGEQHWAALGGVGNIAGAVPESCRGSTNGLAGRLRPLLLRKETVVRRMSMPSTKALLRNGSSPSSSDDGVDNTSTGLDQLFSQLLGPTFCDPQGDADGRVSNMKKSKSRLVRSGERDRSPGHDKVGVSVTVRMFDDDVAGPSVASPDLPHWQDGGHVAKNNRSSAPASSNASVSDRRRAPFLCHLRTLKSSPSPSGASAPSAGRHGGGKGTGGEGEGPDRCFQRGEQEKERCRENGESVSSAMSTRERFRTQASETDRRRRRTGQPLEDMAGHSTLSRGEMEADVGPEPVCGTRDHSVKHSPSSLQQVQQELSALQSRFKKHEDEMAKLRDGQAFVECEGSPRYRLALHLAFVACENIWSCCLEFHTGQPTVSFVSAVRKVYQVLGWPVAVVSLGDDVADLLKTVHRRWVLRSSSGKIVMFRWRVKSQLGAMKDQVDGEVGRHLNSDGRSFGCIPSWCHDQPGPHPFREELARDILFKAELRGGNPNEIAGAEWARETLAIGLLAHALLCLSHLVVCLDK</sequence>
<feature type="compositionally biased region" description="Basic and acidic residues" evidence="2">
    <location>
        <begin position="505"/>
        <end position="518"/>
    </location>
</feature>
<organism evidence="3 4">
    <name type="scientific">Chara braunii</name>
    <name type="common">Braun's stonewort</name>
    <dbReference type="NCBI Taxonomy" id="69332"/>
    <lineage>
        <taxon>Eukaryota</taxon>
        <taxon>Viridiplantae</taxon>
        <taxon>Streptophyta</taxon>
        <taxon>Charophyceae</taxon>
        <taxon>Charales</taxon>
        <taxon>Characeae</taxon>
        <taxon>Chara</taxon>
    </lineage>
</organism>
<name>A0A388M8H2_CHABU</name>
<feature type="compositionally biased region" description="Basic and acidic residues" evidence="2">
    <location>
        <begin position="638"/>
        <end position="651"/>
    </location>
</feature>
<reference evidence="3 4" key="1">
    <citation type="journal article" date="2018" name="Cell">
        <title>The Chara Genome: Secondary Complexity and Implications for Plant Terrestrialization.</title>
        <authorList>
            <person name="Nishiyama T."/>
            <person name="Sakayama H."/>
            <person name="Vries J.D."/>
            <person name="Buschmann H."/>
            <person name="Saint-Marcoux D."/>
            <person name="Ullrich K.K."/>
            <person name="Haas F.B."/>
            <person name="Vanderstraeten L."/>
            <person name="Becker D."/>
            <person name="Lang D."/>
            <person name="Vosolsobe S."/>
            <person name="Rombauts S."/>
            <person name="Wilhelmsson P.K.I."/>
            <person name="Janitza P."/>
            <person name="Kern R."/>
            <person name="Heyl A."/>
            <person name="Rumpler F."/>
            <person name="Villalobos L.I.A.C."/>
            <person name="Clay J.M."/>
            <person name="Skokan R."/>
            <person name="Toyoda A."/>
            <person name="Suzuki Y."/>
            <person name="Kagoshima H."/>
            <person name="Schijlen E."/>
            <person name="Tajeshwar N."/>
            <person name="Catarino B."/>
            <person name="Hetherington A.J."/>
            <person name="Saltykova A."/>
            <person name="Bonnot C."/>
            <person name="Breuninger H."/>
            <person name="Symeonidi A."/>
            <person name="Radhakrishnan G.V."/>
            <person name="Van Nieuwerburgh F."/>
            <person name="Deforce D."/>
            <person name="Chang C."/>
            <person name="Karol K.G."/>
            <person name="Hedrich R."/>
            <person name="Ulvskov P."/>
            <person name="Glockner G."/>
            <person name="Delwiche C.F."/>
            <person name="Petrasek J."/>
            <person name="Van de Peer Y."/>
            <person name="Friml J."/>
            <person name="Beilby M."/>
            <person name="Dolan L."/>
            <person name="Kohara Y."/>
            <person name="Sugano S."/>
            <person name="Fujiyama A."/>
            <person name="Delaux P.-M."/>
            <person name="Quint M."/>
            <person name="TheiBen G."/>
            <person name="Hagemann M."/>
            <person name="Harholt J."/>
            <person name="Dunand C."/>
            <person name="Zachgo S."/>
            <person name="Langdale J."/>
            <person name="Maumus F."/>
            <person name="Straeten D.V.D."/>
            <person name="Gould S.B."/>
            <person name="Rensing S.A."/>
        </authorList>
    </citation>
    <scope>NUCLEOTIDE SEQUENCE [LARGE SCALE GENOMIC DNA]</scope>
    <source>
        <strain evidence="3 4">S276</strain>
    </source>
</reference>
<keyword evidence="1" id="KW-0175">Coiled coil</keyword>
<feature type="compositionally biased region" description="Gly residues" evidence="2">
    <location>
        <begin position="597"/>
        <end position="608"/>
    </location>
</feature>
<evidence type="ECO:0000256" key="1">
    <source>
        <dbReference type="SAM" id="Coils"/>
    </source>
</evidence>
<protein>
    <submittedName>
        <fullName evidence="3">Uncharacterized protein</fullName>
    </submittedName>
</protein>